<evidence type="ECO:0000313" key="4">
    <source>
        <dbReference type="Proteomes" id="UP000614580"/>
    </source>
</evidence>
<comment type="caution">
    <text evidence="3">The sequence shown here is derived from an EMBL/GenBank/DDBJ whole genome shotgun (WGS) entry which is preliminary data.</text>
</comment>
<dbReference type="EMBL" id="CAJHZY010000066">
    <property type="protein sequence ID" value="CAD7767148.1"/>
    <property type="molecule type" value="Genomic_DNA"/>
</dbReference>
<dbReference type="AlphaFoldDB" id="A0A812A0S8"/>
<feature type="compositionally biased region" description="Polar residues" evidence="1">
    <location>
        <begin position="81"/>
        <end position="111"/>
    </location>
</feature>
<gene>
    <name evidence="3" type="ORF">DNFNHJIP_00555</name>
</gene>
<feature type="region of interest" description="Disordered" evidence="1">
    <location>
        <begin position="55"/>
        <end position="120"/>
    </location>
</feature>
<organism evidence="3 4">
    <name type="scientific">Candidatus Argoarchaeum ethanivorans</name>
    <dbReference type="NCBI Taxonomy" id="2608793"/>
    <lineage>
        <taxon>Archaea</taxon>
        <taxon>Methanobacteriati</taxon>
        <taxon>Methanobacteriota</taxon>
        <taxon>Stenosarchaea group</taxon>
        <taxon>Methanomicrobia</taxon>
        <taxon>Methanosarcinales</taxon>
        <taxon>Methanosarcinales incertae sedis</taxon>
        <taxon>GOM Arc I cluster</taxon>
        <taxon>Candidatus Argoarchaeum</taxon>
    </lineage>
</organism>
<keyword evidence="2" id="KW-1133">Transmembrane helix</keyword>
<feature type="transmembrane region" description="Helical" evidence="2">
    <location>
        <begin position="135"/>
        <end position="153"/>
    </location>
</feature>
<proteinExistence type="predicted"/>
<reference evidence="3" key="1">
    <citation type="submission" date="2020-12" db="EMBL/GenBank/DDBJ databases">
        <authorList>
            <person name="Hahn C.J."/>
            <person name="Laso-Perez R."/>
            <person name="Vulcano F."/>
            <person name="Vaziourakis K.-M."/>
            <person name="Stokke R."/>
            <person name="Steen I.H."/>
            <person name="Teske A."/>
            <person name="Boetius A."/>
            <person name="Liebeke M."/>
            <person name="Amann R."/>
            <person name="Knittel K."/>
        </authorList>
    </citation>
    <scope>NUCLEOTIDE SEQUENCE</scope>
    <source>
        <strain evidence="3">Gfbio:c6db26ca-90af-429b-aeed-0e3e8aed0b5e:GoM-Arc1_AMV-AAA_792_C10</strain>
    </source>
</reference>
<keyword evidence="2" id="KW-0472">Membrane</keyword>
<evidence type="ECO:0000313" key="3">
    <source>
        <dbReference type="EMBL" id="CAD7767148.1"/>
    </source>
</evidence>
<evidence type="ECO:0000256" key="2">
    <source>
        <dbReference type="SAM" id="Phobius"/>
    </source>
</evidence>
<sequence length="155" mass="16423">MNKDEMEEYEGKTVVGATGDTSDINFYESDGATEKLTNAERELIDANWFGTNVTIGTAPSTPAETPAPTPTEAPTIVAASAPTSTATLIETPSLDLSSNPSTPTASMQGTESEVLPATPSKKDGLQDVFTTHNFIATYSLIGLLAFIYSLTLLKW</sequence>
<dbReference type="Proteomes" id="UP000614580">
    <property type="component" value="Unassembled WGS sequence"/>
</dbReference>
<evidence type="ECO:0000256" key="1">
    <source>
        <dbReference type="SAM" id="MobiDB-lite"/>
    </source>
</evidence>
<accession>A0A812A0S8</accession>
<keyword evidence="2" id="KW-0812">Transmembrane</keyword>
<protein>
    <submittedName>
        <fullName evidence="3">Uncharacterized protein</fullName>
    </submittedName>
</protein>
<name>A0A812A0S8_9EURY</name>